<organism evidence="5 6">
    <name type="scientific">Eucalyptus globulus</name>
    <name type="common">Tasmanian blue gum</name>
    <dbReference type="NCBI Taxonomy" id="34317"/>
    <lineage>
        <taxon>Eukaryota</taxon>
        <taxon>Viridiplantae</taxon>
        <taxon>Streptophyta</taxon>
        <taxon>Embryophyta</taxon>
        <taxon>Tracheophyta</taxon>
        <taxon>Spermatophyta</taxon>
        <taxon>Magnoliopsida</taxon>
        <taxon>eudicotyledons</taxon>
        <taxon>Gunneridae</taxon>
        <taxon>Pentapetalae</taxon>
        <taxon>rosids</taxon>
        <taxon>malvids</taxon>
        <taxon>Myrtales</taxon>
        <taxon>Myrtaceae</taxon>
        <taxon>Myrtoideae</taxon>
        <taxon>Eucalypteae</taxon>
        <taxon>Eucalyptus</taxon>
    </lineage>
</organism>
<dbReference type="EC" id="3.1.4.11" evidence="2"/>
<dbReference type="GO" id="GO:0016042">
    <property type="term" value="P:lipid catabolic process"/>
    <property type="evidence" value="ECO:0007669"/>
    <property type="project" value="UniProtKB-KW"/>
</dbReference>
<dbReference type="InterPro" id="IPR001711">
    <property type="entry name" value="PLipase_C_Pinositol-sp_Y"/>
</dbReference>
<dbReference type="SUPFAM" id="SSF47473">
    <property type="entry name" value="EF-hand"/>
    <property type="match status" value="1"/>
</dbReference>
<dbReference type="EMBL" id="JBJKBG010000010">
    <property type="protein sequence ID" value="KAL3719907.1"/>
    <property type="molecule type" value="Genomic_DNA"/>
</dbReference>
<evidence type="ECO:0000313" key="6">
    <source>
        <dbReference type="Proteomes" id="UP001634007"/>
    </source>
</evidence>
<reference evidence="5 6" key="1">
    <citation type="submission" date="2024-11" db="EMBL/GenBank/DDBJ databases">
        <title>Chromosome-level genome assembly of Eucalyptus globulus Labill. provides insights into its genome evolution.</title>
        <authorList>
            <person name="Li X."/>
        </authorList>
    </citation>
    <scope>NUCLEOTIDE SEQUENCE [LARGE SCALE GENOMIC DNA]</scope>
    <source>
        <strain evidence="5">CL2024</strain>
        <tissue evidence="5">Fresh tender leaves</tissue>
    </source>
</reference>
<evidence type="ECO:0000256" key="3">
    <source>
        <dbReference type="SAM" id="MobiDB-lite"/>
    </source>
</evidence>
<feature type="region of interest" description="Disordered" evidence="3">
    <location>
        <begin position="271"/>
        <end position="299"/>
    </location>
</feature>
<feature type="domain" description="PI-PLC Y-box" evidence="4">
    <location>
        <begin position="340"/>
        <end position="426"/>
    </location>
</feature>
<dbReference type="GO" id="GO:0005886">
    <property type="term" value="C:plasma membrane"/>
    <property type="evidence" value="ECO:0007669"/>
    <property type="project" value="UniProtKB-SubCell"/>
</dbReference>
<accession>A0ABD3IY79</accession>
<evidence type="ECO:0000256" key="2">
    <source>
        <dbReference type="RuleBase" id="RU361133"/>
    </source>
</evidence>
<dbReference type="FunFam" id="3.20.20.190:FF:000010">
    <property type="entry name" value="Phosphoinositide phospholipase C"/>
    <property type="match status" value="1"/>
</dbReference>
<gene>
    <name evidence="5" type="ORF">ACJRO7_004830</name>
</gene>
<dbReference type="Pfam" id="PF00388">
    <property type="entry name" value="PI-PLC-X"/>
    <property type="match status" value="1"/>
</dbReference>
<dbReference type="GO" id="GO:0004435">
    <property type="term" value="F:phosphatidylinositol-4,5-bisphosphate phospholipase C activity"/>
    <property type="evidence" value="ECO:0007669"/>
    <property type="project" value="UniProtKB-EC"/>
</dbReference>
<dbReference type="AlphaFoldDB" id="A0ABD3IY79"/>
<keyword evidence="2" id="KW-0378">Hydrolase</keyword>
<dbReference type="Gene3D" id="1.10.238.10">
    <property type="entry name" value="EF-hand"/>
    <property type="match status" value="1"/>
</dbReference>
<comment type="catalytic activity">
    <reaction evidence="2">
        <text>a 1,2-diacyl-sn-glycero-3-phospho-(1D-myo-inositol-4,5-bisphosphate) + H2O = 1D-myo-inositol 1,4,5-trisphosphate + a 1,2-diacyl-sn-glycerol + H(+)</text>
        <dbReference type="Rhea" id="RHEA:33179"/>
        <dbReference type="ChEBI" id="CHEBI:15377"/>
        <dbReference type="ChEBI" id="CHEBI:15378"/>
        <dbReference type="ChEBI" id="CHEBI:17815"/>
        <dbReference type="ChEBI" id="CHEBI:58456"/>
        <dbReference type="ChEBI" id="CHEBI:203600"/>
        <dbReference type="EC" id="3.1.4.11"/>
    </reaction>
</comment>
<dbReference type="Pfam" id="PF09279">
    <property type="entry name" value="EF-hand_like"/>
    <property type="match status" value="1"/>
</dbReference>
<dbReference type="PANTHER" id="PTHR10336">
    <property type="entry name" value="PHOSPHOINOSITIDE-SPECIFIC PHOSPHOLIPASE C FAMILY PROTEIN"/>
    <property type="match status" value="1"/>
</dbReference>
<dbReference type="Pfam" id="PF00387">
    <property type="entry name" value="PI-PLC-Y"/>
    <property type="match status" value="1"/>
</dbReference>
<dbReference type="SUPFAM" id="SSF51695">
    <property type="entry name" value="PLC-like phosphodiesterases"/>
    <property type="match status" value="1"/>
</dbReference>
<evidence type="ECO:0000313" key="5">
    <source>
        <dbReference type="EMBL" id="KAL3719907.1"/>
    </source>
</evidence>
<dbReference type="PROSITE" id="PS50008">
    <property type="entry name" value="PIPLC_Y_DOMAIN"/>
    <property type="match status" value="1"/>
</dbReference>
<dbReference type="Proteomes" id="UP001634007">
    <property type="component" value="Unassembled WGS sequence"/>
</dbReference>
<dbReference type="PRINTS" id="PR00390">
    <property type="entry name" value="PHPHLIPASEC"/>
</dbReference>
<dbReference type="PROSITE" id="PS50007">
    <property type="entry name" value="PIPLC_X_DOMAIN"/>
    <property type="match status" value="1"/>
</dbReference>
<dbReference type="InterPro" id="IPR017946">
    <property type="entry name" value="PLC-like_Pdiesterase_TIM-brl"/>
</dbReference>
<name>A0ABD3IY79_EUCGL</name>
<protein>
    <recommendedName>
        <fullName evidence="2">Phosphoinositide phospholipase C</fullName>
        <ecNumber evidence="2">3.1.4.11</ecNumber>
    </recommendedName>
</protein>
<dbReference type="Gene3D" id="3.20.20.190">
    <property type="entry name" value="Phosphatidylinositol (PI) phosphodiesterase"/>
    <property type="match status" value="1"/>
</dbReference>
<dbReference type="InterPro" id="IPR001192">
    <property type="entry name" value="PI-PLC_fam"/>
</dbReference>
<dbReference type="PANTHER" id="PTHR10336:SF105">
    <property type="entry name" value="PHOSPHOINOSITIDE PHOSPHOLIPASE C 1"/>
    <property type="match status" value="1"/>
</dbReference>
<keyword evidence="2" id="KW-0443">Lipid metabolism</keyword>
<keyword evidence="6" id="KW-1185">Reference proteome</keyword>
<comment type="subcellular location">
    <subcellularLocation>
        <location evidence="1">Cell membrane</location>
        <topology evidence="1">Peripheral membrane protein</topology>
    </subcellularLocation>
</comment>
<dbReference type="InterPro" id="IPR000909">
    <property type="entry name" value="PLipase_C_PInositol-sp_X_dom"/>
</dbReference>
<dbReference type="InterPro" id="IPR011992">
    <property type="entry name" value="EF-hand-dom_pair"/>
</dbReference>
<sequence length="478" mass="55420">MSSTVRSRSWLRSGILRESRRPFRFQICCCRRDFYFRDLRPPSDVQLLFEHYSENGTMTIEHLRRFLVEYQKLKDATREDAMSILHSLRHHIMYRKELNVDHFFRYLLSDHNPPMAPSLGVHHDMNAPLAHYYMYTGHNSYLTGNQLSSDSSSEPIIKALKKGVRVIKLDLWPDSRGNKVKVSHGNTLTSPVDLNRCLTATRDYAFIASEFPVVITFEDHLTPRLQAKVAKIVTKTFESKLHQPGTDQLAEFPSPESLKKKILISTKPPKEYLKRQSSMEKEYDSAQSEELSDKEGSDWDEEEKNVFPEYKHLIAIHAGKPKGRLTNSLRIDTSKVRRLSLSEQELEEISQKHGQDLVRFTQKNLLRIYPKCTRFDSSNYDPLLGWMHGAQMVAFNMQGYGKYLWIMEGMFKANGRCGYVKKPDFLLDKDHIFNPAKPLPVKTNLKVCSPIVQNGFFYICTNKHLSLKKVMPVVGKNR</sequence>
<dbReference type="SMART" id="SM00148">
    <property type="entry name" value="PLCXc"/>
    <property type="match status" value="1"/>
</dbReference>
<evidence type="ECO:0000256" key="1">
    <source>
        <dbReference type="ARBA" id="ARBA00004202"/>
    </source>
</evidence>
<keyword evidence="2" id="KW-0442">Lipid degradation</keyword>
<dbReference type="InterPro" id="IPR015359">
    <property type="entry name" value="PLC_EF-hand-like"/>
</dbReference>
<proteinExistence type="predicted"/>
<evidence type="ECO:0000259" key="4">
    <source>
        <dbReference type="PROSITE" id="PS50008"/>
    </source>
</evidence>
<comment type="caution">
    <text evidence="5">The sequence shown here is derived from an EMBL/GenBank/DDBJ whole genome shotgun (WGS) entry which is preliminary data.</text>
</comment>
<feature type="compositionally biased region" description="Basic and acidic residues" evidence="3">
    <location>
        <begin position="271"/>
        <end position="284"/>
    </location>
</feature>
<dbReference type="SMART" id="SM00149">
    <property type="entry name" value="PLCYc"/>
    <property type="match status" value="1"/>
</dbReference>